<dbReference type="InterPro" id="IPR052548">
    <property type="entry name" value="Type_VII_TA_antitoxin"/>
</dbReference>
<dbReference type="AlphaFoldDB" id="D5MEK3"/>
<organism evidence="2 3">
    <name type="scientific">Methylomirabilis oxygeniifera</name>
    <dbReference type="NCBI Taxonomy" id="671143"/>
    <lineage>
        <taxon>Bacteria</taxon>
        <taxon>Candidatus Methylomirabilota</taxon>
        <taxon>Candidatus Methylomirabilia</taxon>
        <taxon>Candidatus Methylomirabilales</taxon>
        <taxon>Candidatus Methylomirabilaceae</taxon>
        <taxon>Candidatus Methylomirabilis</taxon>
    </lineage>
</organism>
<dbReference type="KEGG" id="mox:DAMO_1120"/>
<dbReference type="PANTHER" id="PTHR33933:SF1">
    <property type="entry name" value="PROTEIN ADENYLYLTRANSFERASE MNTA-RELATED"/>
    <property type="match status" value="1"/>
</dbReference>
<dbReference type="Gene3D" id="3.30.460.10">
    <property type="entry name" value="Beta Polymerase, domain 2"/>
    <property type="match status" value="1"/>
</dbReference>
<reference evidence="2 3" key="1">
    <citation type="journal article" date="2010" name="Nature">
        <title>Nitrite-driven anaerobic methane oxidation by oxygenic bacteria.</title>
        <authorList>
            <person name="Ettwig K.F."/>
            <person name="Butler M.K."/>
            <person name="Le Paslier D."/>
            <person name="Pelletier E."/>
            <person name="Mangenot S."/>
            <person name="Kuypers M.M.M."/>
            <person name="Schreiber F."/>
            <person name="Dutilh B.E."/>
            <person name="Zedelius J."/>
            <person name="de Beer D."/>
            <person name="Gloerich J."/>
            <person name="Wessels H.J.C.T."/>
            <person name="van Allen T."/>
            <person name="Luesken F."/>
            <person name="Wu M."/>
            <person name="van de Pas-Schoonen K.T."/>
            <person name="Op den Camp H.J.M."/>
            <person name="Janssen-Megens E.M."/>
            <person name="Francoijs K-J."/>
            <person name="Stunnenberg H."/>
            <person name="Weissenbach J."/>
            <person name="Jetten M.S.M."/>
            <person name="Strous M."/>
        </authorList>
    </citation>
    <scope>NUCLEOTIDE SEQUENCE [LARGE SCALE GENOMIC DNA]</scope>
</reference>
<dbReference type="CDD" id="cd05403">
    <property type="entry name" value="NT_KNTase_like"/>
    <property type="match status" value="1"/>
</dbReference>
<evidence type="ECO:0000313" key="2">
    <source>
        <dbReference type="EMBL" id="CBE68180.1"/>
    </source>
</evidence>
<gene>
    <name evidence="2" type="ORF">DAMO_1120</name>
</gene>
<dbReference type="Proteomes" id="UP000006898">
    <property type="component" value="Chromosome"/>
</dbReference>
<sequence length="110" mass="12623">MEAELLQREPRLAEIVRRLIEACRPERIYLFGSKARGEAGPDSDYDIMVIVSDSSEPSYRRAQHAYLALRGINTAVDVLVWTREAFDRRLHLRASFPSTIMREGKLLYAA</sequence>
<proteinExistence type="predicted"/>
<evidence type="ECO:0000259" key="1">
    <source>
        <dbReference type="Pfam" id="PF01909"/>
    </source>
</evidence>
<name>D5MEK3_METO1</name>
<dbReference type="STRING" id="671143.DAMO_1120"/>
<feature type="domain" description="Polymerase nucleotidyl transferase" evidence="1">
    <location>
        <begin position="12"/>
        <end position="95"/>
    </location>
</feature>
<dbReference type="eggNOG" id="COG1708">
    <property type="taxonomic scope" value="Bacteria"/>
</dbReference>
<accession>D5MEK3</accession>
<dbReference type="PANTHER" id="PTHR33933">
    <property type="entry name" value="NUCLEOTIDYLTRANSFERASE"/>
    <property type="match status" value="1"/>
</dbReference>
<evidence type="ECO:0000313" key="3">
    <source>
        <dbReference type="Proteomes" id="UP000006898"/>
    </source>
</evidence>
<dbReference type="SUPFAM" id="SSF81301">
    <property type="entry name" value="Nucleotidyltransferase"/>
    <property type="match status" value="1"/>
</dbReference>
<dbReference type="InterPro" id="IPR002934">
    <property type="entry name" value="Polymerase_NTP_transf_dom"/>
</dbReference>
<dbReference type="EMBL" id="FP565575">
    <property type="protein sequence ID" value="CBE68180.1"/>
    <property type="molecule type" value="Genomic_DNA"/>
</dbReference>
<dbReference type="HOGENOM" id="CLU_130257_9_3_0"/>
<protein>
    <submittedName>
        <fullName evidence="2">DNA polymerase, beta domain protein region</fullName>
    </submittedName>
</protein>
<dbReference type="GO" id="GO:0016779">
    <property type="term" value="F:nucleotidyltransferase activity"/>
    <property type="evidence" value="ECO:0007669"/>
    <property type="project" value="InterPro"/>
</dbReference>
<dbReference type="Pfam" id="PF01909">
    <property type="entry name" value="NTP_transf_2"/>
    <property type="match status" value="1"/>
</dbReference>
<dbReference type="InterPro" id="IPR043519">
    <property type="entry name" value="NT_sf"/>
</dbReference>